<dbReference type="GO" id="GO:0003755">
    <property type="term" value="F:peptidyl-prolyl cis-trans isomerase activity"/>
    <property type="evidence" value="ECO:0007669"/>
    <property type="project" value="UniProtKB-KW"/>
</dbReference>
<keyword evidence="4" id="KW-0732">Signal</keyword>
<reference evidence="6 7" key="1">
    <citation type="submission" date="2020-08" db="EMBL/GenBank/DDBJ databases">
        <title>Genomic Encyclopedia of Type Strains, Phase IV (KMG-IV): sequencing the most valuable type-strain genomes for metagenomic binning, comparative biology and taxonomic classification.</title>
        <authorList>
            <person name="Goeker M."/>
        </authorList>
    </citation>
    <scope>NUCLEOTIDE SEQUENCE [LARGE SCALE GENOMIC DNA]</scope>
    <source>
        <strain evidence="6 7">DSM 26736</strain>
    </source>
</reference>
<feature type="signal peptide" evidence="4">
    <location>
        <begin position="1"/>
        <end position="19"/>
    </location>
</feature>
<sequence length="200" mass="21420">MRRLILSLLCLALAAPAVAQTPAPANPRVVMETSAGRVVIEVYADEAPVSARNFLRYVDAKRLDGISFYRTVKVQDRFGFVQFGVQNAPARMFPAIKHEPTSQTGLKHLDGTLSMPRLAPGTARGEFTISVGDQASFDADPARSGDKLGYAAFARVTEGMDVVVKILDGAVAPAKTLAGSFKGEVPAVPVKILRARRLTP</sequence>
<keyword evidence="3 6" id="KW-0413">Isomerase</keyword>
<feature type="chain" id="PRO_5032759112" description="peptidylprolyl isomerase" evidence="4">
    <location>
        <begin position="20"/>
        <end position="200"/>
    </location>
</feature>
<evidence type="ECO:0000259" key="5">
    <source>
        <dbReference type="PROSITE" id="PS50072"/>
    </source>
</evidence>
<dbReference type="PANTHER" id="PTHR43246">
    <property type="entry name" value="PEPTIDYL-PROLYL CIS-TRANS ISOMERASE CYP38, CHLOROPLASTIC"/>
    <property type="match status" value="1"/>
</dbReference>
<protein>
    <recommendedName>
        <fullName evidence="1">peptidylprolyl isomerase</fullName>
        <ecNumber evidence="1">5.2.1.8</ecNumber>
    </recommendedName>
</protein>
<comment type="caution">
    <text evidence="6">The sequence shown here is derived from an EMBL/GenBank/DDBJ whole genome shotgun (WGS) entry which is preliminary data.</text>
</comment>
<dbReference type="EMBL" id="JACIJF010000001">
    <property type="protein sequence ID" value="MBB5708818.1"/>
    <property type="molecule type" value="Genomic_DNA"/>
</dbReference>
<evidence type="ECO:0000256" key="2">
    <source>
        <dbReference type="ARBA" id="ARBA00023110"/>
    </source>
</evidence>
<dbReference type="InterPro" id="IPR029000">
    <property type="entry name" value="Cyclophilin-like_dom_sf"/>
</dbReference>
<dbReference type="EC" id="5.2.1.8" evidence="1"/>
<dbReference type="RefSeq" id="WP_184083029.1">
    <property type="nucleotide sequence ID" value="NZ_JACIJF010000001.1"/>
</dbReference>
<keyword evidence="2" id="KW-0697">Rotamase</keyword>
<evidence type="ECO:0000313" key="7">
    <source>
        <dbReference type="Proteomes" id="UP000527143"/>
    </source>
</evidence>
<dbReference type="AlphaFoldDB" id="A0A840YDE3"/>
<keyword evidence="7" id="KW-1185">Reference proteome</keyword>
<dbReference type="Pfam" id="PF00160">
    <property type="entry name" value="Pro_isomerase"/>
    <property type="match status" value="1"/>
</dbReference>
<organism evidence="6 7">
    <name type="scientific">Sphingomonas xinjiangensis</name>
    <dbReference type="NCBI Taxonomy" id="643568"/>
    <lineage>
        <taxon>Bacteria</taxon>
        <taxon>Pseudomonadati</taxon>
        <taxon>Pseudomonadota</taxon>
        <taxon>Alphaproteobacteria</taxon>
        <taxon>Sphingomonadales</taxon>
        <taxon>Sphingomonadaceae</taxon>
        <taxon>Sphingomonas</taxon>
    </lineage>
</organism>
<dbReference type="InterPro" id="IPR002130">
    <property type="entry name" value="Cyclophilin-type_PPIase_dom"/>
</dbReference>
<evidence type="ECO:0000256" key="3">
    <source>
        <dbReference type="ARBA" id="ARBA00023235"/>
    </source>
</evidence>
<gene>
    <name evidence="6" type="ORF">FHT02_000024</name>
</gene>
<accession>A0A840YDE3</accession>
<evidence type="ECO:0000313" key="6">
    <source>
        <dbReference type="EMBL" id="MBB5708818.1"/>
    </source>
</evidence>
<dbReference type="Proteomes" id="UP000527143">
    <property type="component" value="Unassembled WGS sequence"/>
</dbReference>
<dbReference type="Gene3D" id="2.40.100.10">
    <property type="entry name" value="Cyclophilin-like"/>
    <property type="match status" value="1"/>
</dbReference>
<dbReference type="SUPFAM" id="SSF50891">
    <property type="entry name" value="Cyclophilin-like"/>
    <property type="match status" value="1"/>
</dbReference>
<evidence type="ECO:0000256" key="1">
    <source>
        <dbReference type="ARBA" id="ARBA00013194"/>
    </source>
</evidence>
<dbReference type="InterPro" id="IPR044665">
    <property type="entry name" value="E_coli_cyclophilin_A-like"/>
</dbReference>
<dbReference type="PROSITE" id="PS50072">
    <property type="entry name" value="CSA_PPIASE_2"/>
    <property type="match status" value="1"/>
</dbReference>
<proteinExistence type="predicted"/>
<feature type="domain" description="PPIase cyclophilin-type" evidence="5">
    <location>
        <begin position="32"/>
        <end position="197"/>
    </location>
</feature>
<name>A0A840YDE3_9SPHN</name>
<evidence type="ECO:0000256" key="4">
    <source>
        <dbReference type="SAM" id="SignalP"/>
    </source>
</evidence>